<proteinExistence type="inferred from homology"/>
<keyword evidence="14" id="KW-1208">Phospholipid metabolism</keyword>
<evidence type="ECO:0000256" key="3">
    <source>
        <dbReference type="ARBA" id="ARBA00005042"/>
    </source>
</evidence>
<keyword evidence="20" id="KW-1185">Reference proteome</keyword>
<dbReference type="GO" id="GO:0008444">
    <property type="term" value="F:CDP-diacylglycerol-glycerol-3-phosphate 3-phosphatidyltransferase activity"/>
    <property type="evidence" value="ECO:0007669"/>
    <property type="project" value="UniProtKB-EC"/>
</dbReference>
<dbReference type="InterPro" id="IPR000462">
    <property type="entry name" value="CDP-OH_P_trans"/>
</dbReference>
<evidence type="ECO:0000313" key="19">
    <source>
        <dbReference type="EMBL" id="MBF8808603.1"/>
    </source>
</evidence>
<dbReference type="InterPro" id="IPR043130">
    <property type="entry name" value="CDP-OH_PTrfase_TM_dom"/>
</dbReference>
<evidence type="ECO:0000256" key="1">
    <source>
        <dbReference type="ARBA" id="ARBA00003973"/>
    </source>
</evidence>
<evidence type="ECO:0000256" key="14">
    <source>
        <dbReference type="ARBA" id="ARBA00023264"/>
    </source>
</evidence>
<dbReference type="PIRSF" id="PIRSF000847">
    <property type="entry name" value="Phos_ph_gly_syn"/>
    <property type="match status" value="1"/>
</dbReference>
<evidence type="ECO:0000256" key="5">
    <source>
        <dbReference type="ARBA" id="ARBA00013170"/>
    </source>
</evidence>
<sequence length="184" mass="20994">MKLTSNWKKEIKTIPNLLSIFRVTLLPFYLYFVLEKSFFLAGIIIVISGVSDFLDGFIARKFNQITELGKLLDPVADKLTQLILILSIAWQQPVIWWVLGLFLVKEGFMLLAGLIGLRKNVKLDGEWYGKVATTVIYSGMIILLLFPALPSIWVKWILSFIAYSLGQSFLLYSLAYRKLLKGID</sequence>
<keyword evidence="8 17" id="KW-0808">Transferase</keyword>
<dbReference type="Pfam" id="PF01066">
    <property type="entry name" value="CDP-OH_P_transf"/>
    <property type="match status" value="1"/>
</dbReference>
<dbReference type="EC" id="2.7.8.5" evidence="5"/>
<dbReference type="PANTHER" id="PTHR14269">
    <property type="entry name" value="CDP-DIACYLGLYCEROL--GLYCEROL-3-PHOSPHATE 3-PHOSPHATIDYLTRANSFERASE-RELATED"/>
    <property type="match status" value="1"/>
</dbReference>
<dbReference type="GO" id="GO:0016020">
    <property type="term" value="C:membrane"/>
    <property type="evidence" value="ECO:0007669"/>
    <property type="project" value="UniProtKB-SubCell"/>
</dbReference>
<evidence type="ECO:0000256" key="4">
    <source>
        <dbReference type="ARBA" id="ARBA00010441"/>
    </source>
</evidence>
<evidence type="ECO:0000256" key="15">
    <source>
        <dbReference type="ARBA" id="ARBA00033018"/>
    </source>
</evidence>
<dbReference type="InterPro" id="IPR004570">
    <property type="entry name" value="Phosphatidylglycerol_P_synth"/>
</dbReference>
<evidence type="ECO:0000256" key="13">
    <source>
        <dbReference type="ARBA" id="ARBA00023209"/>
    </source>
</evidence>
<organism evidence="19 20">
    <name type="scientific">Enterococcus lacertideformus</name>
    <dbReference type="NCBI Taxonomy" id="2771493"/>
    <lineage>
        <taxon>Bacteria</taxon>
        <taxon>Bacillati</taxon>
        <taxon>Bacillota</taxon>
        <taxon>Bacilli</taxon>
        <taxon>Lactobacillales</taxon>
        <taxon>Enterococcaceae</taxon>
        <taxon>Enterococcus</taxon>
    </lineage>
</organism>
<dbReference type="PANTHER" id="PTHR14269:SF62">
    <property type="entry name" value="CDP-DIACYLGLYCEROL--GLYCEROL-3-PHOSPHATE 3-PHOSPHATIDYLTRANSFERASE 1, CHLOROPLASTIC"/>
    <property type="match status" value="1"/>
</dbReference>
<gene>
    <name evidence="19" type="ORF">IC227_10450</name>
</gene>
<evidence type="ECO:0000256" key="10">
    <source>
        <dbReference type="ARBA" id="ARBA00022989"/>
    </source>
</evidence>
<evidence type="ECO:0000256" key="11">
    <source>
        <dbReference type="ARBA" id="ARBA00023098"/>
    </source>
</evidence>
<keyword evidence="11" id="KW-0443">Lipid metabolism</keyword>
<keyword evidence="12 18" id="KW-0472">Membrane</keyword>
<comment type="similarity">
    <text evidence="4 17">Belongs to the CDP-alcohol phosphatidyltransferase class-I family.</text>
</comment>
<dbReference type="GO" id="GO:0046474">
    <property type="term" value="P:glycerophospholipid biosynthetic process"/>
    <property type="evidence" value="ECO:0007669"/>
    <property type="project" value="TreeGrafter"/>
</dbReference>
<feature type="transmembrane region" description="Helical" evidence="18">
    <location>
        <begin position="127"/>
        <end position="146"/>
    </location>
</feature>
<dbReference type="AlphaFoldDB" id="A0A931AZR6"/>
<evidence type="ECO:0000256" key="18">
    <source>
        <dbReference type="SAM" id="Phobius"/>
    </source>
</evidence>
<comment type="caution">
    <text evidence="19">The sequence shown here is derived from an EMBL/GenBank/DDBJ whole genome shotgun (WGS) entry which is preliminary data.</text>
</comment>
<evidence type="ECO:0000256" key="9">
    <source>
        <dbReference type="ARBA" id="ARBA00022692"/>
    </source>
</evidence>
<feature type="transmembrane region" description="Helical" evidence="18">
    <location>
        <begin position="38"/>
        <end position="59"/>
    </location>
</feature>
<keyword evidence="13" id="KW-0594">Phospholipid biosynthesis</keyword>
<comment type="catalytic activity">
    <reaction evidence="16">
        <text>a CDP-1,2-diacyl-sn-glycerol + sn-glycerol 3-phosphate = a 1,2-diacyl-sn-glycero-3-phospho-(1'-sn-glycero-3'-phosphate) + CMP + H(+)</text>
        <dbReference type="Rhea" id="RHEA:12593"/>
        <dbReference type="ChEBI" id="CHEBI:15378"/>
        <dbReference type="ChEBI" id="CHEBI:57597"/>
        <dbReference type="ChEBI" id="CHEBI:58332"/>
        <dbReference type="ChEBI" id="CHEBI:60110"/>
        <dbReference type="ChEBI" id="CHEBI:60377"/>
        <dbReference type="EC" id="2.7.8.5"/>
    </reaction>
</comment>
<dbReference type="PROSITE" id="PS00379">
    <property type="entry name" value="CDP_ALCOHOL_P_TRANSF"/>
    <property type="match status" value="1"/>
</dbReference>
<evidence type="ECO:0000256" key="8">
    <source>
        <dbReference type="ARBA" id="ARBA00022679"/>
    </source>
</evidence>
<comment type="function">
    <text evidence="1">This protein catalyzes the committed step to the synthesis of the acidic phospholipids.</text>
</comment>
<evidence type="ECO:0000256" key="12">
    <source>
        <dbReference type="ARBA" id="ARBA00023136"/>
    </source>
</evidence>
<evidence type="ECO:0000313" key="20">
    <source>
        <dbReference type="Proteomes" id="UP000637757"/>
    </source>
</evidence>
<keyword evidence="9 18" id="KW-0812">Transmembrane</keyword>
<feature type="transmembrane region" description="Helical" evidence="18">
    <location>
        <begin position="96"/>
        <end position="115"/>
    </location>
</feature>
<dbReference type="InterPro" id="IPR050324">
    <property type="entry name" value="CDP-alcohol_PTase-I"/>
</dbReference>
<keyword evidence="7" id="KW-0444">Lipid biosynthesis</keyword>
<dbReference type="EMBL" id="JADAKE010000022">
    <property type="protein sequence ID" value="MBF8808603.1"/>
    <property type="molecule type" value="Genomic_DNA"/>
</dbReference>
<reference evidence="19" key="1">
    <citation type="submission" date="2020-09" db="EMBL/GenBank/DDBJ databases">
        <title>Genomic insights into the novelty and pathogenicity of a unique biofilm-forming Enterococcus sp. bacteria (Enterococcus lacertideformus) identified in reptiles.</title>
        <authorList>
            <person name="Agius J.E."/>
            <person name="Phalen D.N."/>
            <person name="Rose K."/>
            <person name="Eden J.-S."/>
        </authorList>
    </citation>
    <scope>NUCLEOTIDE SEQUENCE</scope>
    <source>
        <strain evidence="19">PHRS 0518</strain>
    </source>
</reference>
<evidence type="ECO:0000256" key="16">
    <source>
        <dbReference type="ARBA" id="ARBA00048586"/>
    </source>
</evidence>
<dbReference type="InterPro" id="IPR048254">
    <property type="entry name" value="CDP_ALCOHOL_P_TRANSF_CS"/>
</dbReference>
<dbReference type="Proteomes" id="UP000637757">
    <property type="component" value="Unassembled WGS sequence"/>
</dbReference>
<protein>
    <recommendedName>
        <fullName evidence="6">CDP-diacylglycerol--glycerol-3-phosphate 3-phosphatidyltransferase</fullName>
        <ecNumber evidence="5">2.7.8.5</ecNumber>
    </recommendedName>
    <alternativeName>
        <fullName evidence="15">Phosphatidylglycerophosphate synthase</fullName>
    </alternativeName>
</protein>
<name>A0A931AZR6_9ENTE</name>
<comment type="pathway">
    <text evidence="3">Phospholipid metabolism; phosphatidylglycerol biosynthesis; phosphatidylglycerol from CDP-diacylglycerol: step 1/2.</text>
</comment>
<evidence type="ECO:0000256" key="17">
    <source>
        <dbReference type="RuleBase" id="RU003750"/>
    </source>
</evidence>
<evidence type="ECO:0000256" key="7">
    <source>
        <dbReference type="ARBA" id="ARBA00022516"/>
    </source>
</evidence>
<keyword evidence="10 18" id="KW-1133">Transmembrane helix</keyword>
<feature type="transmembrane region" description="Helical" evidence="18">
    <location>
        <begin position="152"/>
        <end position="175"/>
    </location>
</feature>
<dbReference type="Gene3D" id="1.20.120.1760">
    <property type="match status" value="1"/>
</dbReference>
<comment type="subcellular location">
    <subcellularLocation>
        <location evidence="2">Membrane</location>
        <topology evidence="2">Multi-pass membrane protein</topology>
    </subcellularLocation>
</comment>
<accession>A0A931AZR6</accession>
<evidence type="ECO:0000256" key="2">
    <source>
        <dbReference type="ARBA" id="ARBA00004141"/>
    </source>
</evidence>
<evidence type="ECO:0000256" key="6">
    <source>
        <dbReference type="ARBA" id="ARBA00014944"/>
    </source>
</evidence>